<dbReference type="InterPro" id="IPR006600">
    <property type="entry name" value="HTH_CenpB_DNA-bd_dom"/>
</dbReference>
<evidence type="ECO:0000313" key="10">
    <source>
        <dbReference type="EMBL" id="KAJ8942902.1"/>
    </source>
</evidence>
<feature type="coiled-coil region" evidence="6">
    <location>
        <begin position="234"/>
        <end position="285"/>
    </location>
</feature>
<dbReference type="SUPFAM" id="SSF47769">
    <property type="entry name" value="SAM/Pointed domain"/>
    <property type="match status" value="3"/>
</dbReference>
<feature type="region of interest" description="Disordered" evidence="7">
    <location>
        <begin position="764"/>
        <end position="787"/>
    </location>
</feature>
<dbReference type="PROSITE" id="PS50105">
    <property type="entry name" value="SAM_DOMAIN"/>
    <property type="match status" value="2"/>
</dbReference>
<feature type="compositionally biased region" description="Low complexity" evidence="7">
    <location>
        <begin position="45"/>
        <end position="55"/>
    </location>
</feature>
<dbReference type="CDD" id="cd09563">
    <property type="entry name" value="SAM_liprin-beta1_2_repeat1"/>
    <property type="match status" value="1"/>
</dbReference>
<dbReference type="PANTHER" id="PTHR12587">
    <property type="entry name" value="LAR INTERACTING PROTEIN LIP -RELATED PROTEIN"/>
    <property type="match status" value="1"/>
</dbReference>
<dbReference type="EMBL" id="JANEYF010002731">
    <property type="protein sequence ID" value="KAJ8942902.1"/>
    <property type="molecule type" value="Genomic_DNA"/>
</dbReference>
<accession>A0AAV8XUW0</accession>
<feature type="region of interest" description="Disordered" evidence="7">
    <location>
        <begin position="953"/>
        <end position="1035"/>
    </location>
</feature>
<feature type="region of interest" description="Disordered" evidence="7">
    <location>
        <begin position="33"/>
        <end position="63"/>
    </location>
</feature>
<keyword evidence="5" id="KW-0238">DNA-binding</keyword>
<gene>
    <name evidence="10" type="ORF">NQ314_009877</name>
</gene>
<feature type="domain" description="SAM" evidence="8">
    <location>
        <begin position="1157"/>
        <end position="1221"/>
    </location>
</feature>
<dbReference type="GO" id="GO:0048786">
    <property type="term" value="C:presynaptic active zone"/>
    <property type="evidence" value="ECO:0007669"/>
    <property type="project" value="TreeGrafter"/>
</dbReference>
<name>A0AAV8XUW0_9CUCU</name>
<evidence type="ECO:0000256" key="7">
    <source>
        <dbReference type="SAM" id="MobiDB-lite"/>
    </source>
</evidence>
<dbReference type="InterPro" id="IPR058914">
    <property type="entry name" value="LIPB1/2_CC"/>
</dbReference>
<dbReference type="SUPFAM" id="SSF46689">
    <property type="entry name" value="Homeodomain-like"/>
    <property type="match status" value="1"/>
</dbReference>
<feature type="domain" description="HTH CENPB-type" evidence="9">
    <location>
        <begin position="336"/>
        <end position="411"/>
    </location>
</feature>
<proteinExistence type="inferred from homology"/>
<comment type="subcellular location">
    <subcellularLocation>
        <location evidence="1">Nucleus</location>
    </subcellularLocation>
</comment>
<organism evidence="10 11">
    <name type="scientific">Rhamnusium bicolor</name>
    <dbReference type="NCBI Taxonomy" id="1586634"/>
    <lineage>
        <taxon>Eukaryota</taxon>
        <taxon>Metazoa</taxon>
        <taxon>Ecdysozoa</taxon>
        <taxon>Arthropoda</taxon>
        <taxon>Hexapoda</taxon>
        <taxon>Insecta</taxon>
        <taxon>Pterygota</taxon>
        <taxon>Neoptera</taxon>
        <taxon>Endopterygota</taxon>
        <taxon>Coleoptera</taxon>
        <taxon>Polyphaga</taxon>
        <taxon>Cucujiformia</taxon>
        <taxon>Chrysomeloidea</taxon>
        <taxon>Cerambycidae</taxon>
        <taxon>Lepturinae</taxon>
        <taxon>Rhagiini</taxon>
        <taxon>Rhamnusium</taxon>
    </lineage>
</organism>
<dbReference type="InterPro" id="IPR013761">
    <property type="entry name" value="SAM/pointed_sf"/>
</dbReference>
<evidence type="ECO:0000313" key="11">
    <source>
        <dbReference type="Proteomes" id="UP001162156"/>
    </source>
</evidence>
<dbReference type="Proteomes" id="UP001162156">
    <property type="component" value="Unassembled WGS sequence"/>
</dbReference>
<evidence type="ECO:0000256" key="5">
    <source>
        <dbReference type="ARBA" id="ARBA00023125"/>
    </source>
</evidence>
<dbReference type="CDD" id="cd09569">
    <property type="entry name" value="SAM_liprin-beta1_2_repeat3"/>
    <property type="match status" value="1"/>
</dbReference>
<protein>
    <submittedName>
        <fullName evidence="10">Uncharacterized protein</fullName>
    </submittedName>
</protein>
<feature type="region of interest" description="Disordered" evidence="7">
    <location>
        <begin position="828"/>
        <end position="856"/>
    </location>
</feature>
<dbReference type="PANTHER" id="PTHR12587:SF14">
    <property type="entry name" value="AT31531P"/>
    <property type="match status" value="1"/>
</dbReference>
<dbReference type="InterPro" id="IPR037617">
    <property type="entry name" value="LIPB1/2_SAM_1"/>
</dbReference>
<comment type="similarity">
    <text evidence="2">Belongs to the liprin family. Liprin-beta subfamily.</text>
</comment>
<evidence type="ECO:0000256" key="2">
    <source>
        <dbReference type="ARBA" id="ARBA00007547"/>
    </source>
</evidence>
<dbReference type="FunFam" id="1.10.150.50:FF:000007">
    <property type="entry name" value="Liprin-beta-1 isoform 1"/>
    <property type="match status" value="1"/>
</dbReference>
<dbReference type="InterPro" id="IPR009057">
    <property type="entry name" value="Homeodomain-like_sf"/>
</dbReference>
<feature type="compositionally biased region" description="Polar residues" evidence="7">
    <location>
        <begin position="33"/>
        <end position="44"/>
    </location>
</feature>
<sequence length="1466" mass="166891">MCSISMYLSNLSILSGPDDDSSLEDDSTLKVPNQAWSGSFSNQGSTSDLSTTSSDRPLNLRDSSTRCSDFQWIRKEPPKASSPKMEELEQIPLKKRLRQEAWIGEGTTKTVKKGTKKSRSTHVPKSPPRIDDFISCQNWCCNPHEFCFENFQRRHERLDPQRYGSNPMLEQHQHQRFMDRGSHPDIYGDCGRFRHEMQCCSYHMTPPPCCFYGDRSYHWTPPPYPKPGEQDEKFRKMQYERDNLQLQVQVLTEQIEAQSDKISDLEKLLQEKKQLLSEAEEKLQRVPRYRYKENDMENAIKAVKIQGINSAAAAKMFGVPRMTLSDKLRGKSPLIRKMGPPSILTKDEEKNLLNWIFQLGETGFPVNKDRLLDSVQMLVTQLEKDNPFTEGRSERHWYQSFLKRNPELTQRVSQNLTRIRAGVTEENIKKWFNEITGHLKTMKNLSDSVKDSDSTSGSRIFNCDETAFFLLVTSVLLKENITTLIMANAAGQMAPPKVVVNLKRLSKTFRESVPPSWAIGKPENGWMTNQNFYEYITGVFYPWLVESKIQFPIVLYLDSHVSHLTLPLSKFCMEKWIELVALYPNFTHFLQPMYVALFDPLKLKWKKQVYKWRIEHSAIRTCGLFPLDTEAISYFKNKNKESYQSTTGERLSTDADLKFIEHQIGVAKLDFFKSSREIWTGNVEDTGLFNFWIAVKRQRQITNNKEILNVATDDPTQVADNNINMINEDIMDMTNNKYKHAKPRILEELPNSQDDTETINTSQVSLQNTTQKHCDSTSSKDNTQSSYQINQKSIQKSFSAHDNSSASYRPNSSVLPISNYFSPMPSHSPFKIPSHNSPTPPSFQDTPITPQKNPTPYQNTSLDTDTFQEIPTTSNVPENIPSPFKRILFLAAKASTKSHKDFLLINSNVHEIMFITFQEVLSRSSLETQKLELMSIMSELKLQQAALERENLELRNSQYNNNSDVKKPPIMPRMSSQPQLTSTPVQHSSAQVLNMRMSPSPSPVTVVTSSPRRVESSTQVQQDVQAPKTPPSNYKRQIDIQYGSLPRQQFLANGSNGVDSNANPANGSKKGVAFGRGFSSLRKAQTNLQGLPVYPLTNPKELKKIFGRMKRSGSGNLEDLPGLGEFQRGGVRATAAARLGWSEPQIMPKPDKPFAEWDTENICDWLQDLGLDNYIMDAKRWIKSGQQLQEASINEIEKELNIKNPLHRKKFQLALIDTQENGSSDPFLTKAGKLDTAWVLRWLDDTGLPQHKENFLINRVDGRVLHRLTVDDLALLHVTSMLHVASIKRGIQVLRENDYEPGCLQRRSLPDDPPQPTPKQISLWTTHRVMEWLRAVDLAEYAPNLRGAGVHGGLMVLEPKFNAELLASLLSIPPGKTLLRRHLNTHFKELLGKDIIQEKREVESTMGYIPLTPSSKLKVAKKSQFSLKRKKSKGEADYGDLVCPLNPDKTGELTGSALNSSMGVSY</sequence>
<evidence type="ECO:0000256" key="1">
    <source>
        <dbReference type="ARBA" id="ARBA00004123"/>
    </source>
</evidence>
<dbReference type="GO" id="GO:0007528">
    <property type="term" value="P:neuromuscular junction development"/>
    <property type="evidence" value="ECO:0007669"/>
    <property type="project" value="TreeGrafter"/>
</dbReference>
<dbReference type="InterPro" id="IPR037619">
    <property type="entry name" value="LIPB1/2_SAM_3rd"/>
</dbReference>
<keyword evidence="3" id="KW-0677">Repeat</keyword>
<dbReference type="InterPro" id="IPR001660">
    <property type="entry name" value="SAM"/>
</dbReference>
<dbReference type="GO" id="GO:0003677">
    <property type="term" value="F:DNA binding"/>
    <property type="evidence" value="ECO:0007669"/>
    <property type="project" value="UniProtKB-KW"/>
</dbReference>
<evidence type="ECO:0000256" key="4">
    <source>
        <dbReference type="ARBA" id="ARBA00023054"/>
    </source>
</evidence>
<evidence type="ECO:0000259" key="8">
    <source>
        <dbReference type="PROSITE" id="PS50105"/>
    </source>
</evidence>
<keyword evidence="4 6" id="KW-0175">Coiled coil</keyword>
<dbReference type="InterPro" id="IPR004875">
    <property type="entry name" value="DDE_SF_endonuclease_dom"/>
</dbReference>
<dbReference type="SMART" id="SM00454">
    <property type="entry name" value="SAM"/>
    <property type="match status" value="3"/>
</dbReference>
<keyword evidence="11" id="KW-1185">Reference proteome</keyword>
<dbReference type="PROSITE" id="PS51253">
    <property type="entry name" value="HTH_CENPB"/>
    <property type="match status" value="1"/>
</dbReference>
<dbReference type="Pfam" id="PF07647">
    <property type="entry name" value="SAM_2"/>
    <property type="match status" value="1"/>
</dbReference>
<feature type="domain" description="SAM" evidence="8">
    <location>
        <begin position="1239"/>
        <end position="1297"/>
    </location>
</feature>
<dbReference type="InterPro" id="IPR029515">
    <property type="entry name" value="Liprin"/>
</dbReference>
<dbReference type="GO" id="GO:0005634">
    <property type="term" value="C:nucleus"/>
    <property type="evidence" value="ECO:0007669"/>
    <property type="project" value="UniProtKB-SubCell"/>
</dbReference>
<evidence type="ECO:0000256" key="3">
    <source>
        <dbReference type="ARBA" id="ARBA00022737"/>
    </source>
</evidence>
<dbReference type="Pfam" id="PF00536">
    <property type="entry name" value="SAM_1"/>
    <property type="match status" value="2"/>
</dbReference>
<feature type="compositionally biased region" description="Polar residues" evidence="7">
    <location>
        <begin position="954"/>
        <end position="963"/>
    </location>
</feature>
<dbReference type="Gene3D" id="1.10.150.50">
    <property type="entry name" value="Transcription Factor, Ets-1"/>
    <property type="match status" value="3"/>
</dbReference>
<dbReference type="Gene3D" id="1.10.10.60">
    <property type="entry name" value="Homeodomain-like"/>
    <property type="match status" value="1"/>
</dbReference>
<reference evidence="10" key="1">
    <citation type="journal article" date="2023" name="Insect Mol. Biol.">
        <title>Genome sequencing provides insights into the evolution of gene families encoding plant cell wall-degrading enzymes in longhorned beetles.</title>
        <authorList>
            <person name="Shin N.R."/>
            <person name="Okamura Y."/>
            <person name="Kirsch R."/>
            <person name="Pauchet Y."/>
        </authorList>
    </citation>
    <scope>NUCLEOTIDE SEQUENCE</scope>
    <source>
        <strain evidence="10">RBIC_L_NR</strain>
    </source>
</reference>
<dbReference type="InterPro" id="IPR037618">
    <property type="entry name" value="LIPB1/2_SAM_2nd"/>
</dbReference>
<evidence type="ECO:0000259" key="9">
    <source>
        <dbReference type="PROSITE" id="PS51253"/>
    </source>
</evidence>
<dbReference type="Pfam" id="PF26022">
    <property type="entry name" value="CC_Liprin_beta"/>
    <property type="match status" value="1"/>
</dbReference>
<dbReference type="Pfam" id="PF03184">
    <property type="entry name" value="DDE_1"/>
    <property type="match status" value="1"/>
</dbReference>
<feature type="compositionally biased region" description="Polar residues" evidence="7">
    <location>
        <begin position="974"/>
        <end position="992"/>
    </location>
</feature>
<evidence type="ECO:0000256" key="6">
    <source>
        <dbReference type="SAM" id="Coils"/>
    </source>
</evidence>
<comment type="caution">
    <text evidence="10">The sequence shown here is derived from an EMBL/GenBank/DDBJ whole genome shotgun (WGS) entry which is preliminary data.</text>
</comment>
<feature type="compositionally biased region" description="Polar residues" evidence="7">
    <location>
        <begin position="834"/>
        <end position="856"/>
    </location>
</feature>
<dbReference type="CDD" id="cd09566">
    <property type="entry name" value="SAM_liprin-beta1_2_repeat2"/>
    <property type="match status" value="1"/>
</dbReference>